<dbReference type="Gene3D" id="1.20.120.520">
    <property type="entry name" value="nmb1532 protein domain like"/>
    <property type="match status" value="1"/>
</dbReference>
<dbReference type="PANTHER" id="PTHR44305:SF24">
    <property type="entry name" value="TYROSINE-PROTEIN KINASE C03B1.5-RELATED"/>
    <property type="match status" value="1"/>
</dbReference>
<dbReference type="CDD" id="cd12108">
    <property type="entry name" value="Hr-like"/>
    <property type="match status" value="1"/>
</dbReference>
<dbReference type="Gene3D" id="1.10.510.10">
    <property type="entry name" value="Transferase(Phosphotransferase) domain 1"/>
    <property type="match status" value="1"/>
</dbReference>
<keyword evidence="3" id="KW-0808">Transferase</keyword>
<protein>
    <submittedName>
        <fullName evidence="3">Kinase-like protein</fullName>
    </submittedName>
</protein>
<keyword evidence="3" id="KW-0418">Kinase</keyword>
<dbReference type="EMBL" id="KV744860">
    <property type="protein sequence ID" value="OCK83456.1"/>
    <property type="molecule type" value="Genomic_DNA"/>
</dbReference>
<dbReference type="PANTHER" id="PTHR44305">
    <property type="entry name" value="SI:DKEY-192D15.2-RELATED"/>
    <property type="match status" value="1"/>
</dbReference>
<dbReference type="OrthoDB" id="4062651at2759"/>
<dbReference type="SMART" id="SM00220">
    <property type="entry name" value="S_TKc"/>
    <property type="match status" value="1"/>
</dbReference>
<keyword evidence="4" id="KW-1185">Reference proteome</keyword>
<feature type="region of interest" description="Disordered" evidence="1">
    <location>
        <begin position="370"/>
        <end position="396"/>
    </location>
</feature>
<dbReference type="PROSITE" id="PS50011">
    <property type="entry name" value="PROTEIN_KINASE_DOM"/>
    <property type="match status" value="1"/>
</dbReference>
<reference evidence="3 4" key="1">
    <citation type="journal article" date="2016" name="Nat. Commun.">
        <title>Ectomycorrhizal ecology is imprinted in the genome of the dominant symbiotic fungus Cenococcum geophilum.</title>
        <authorList>
            <consortium name="DOE Joint Genome Institute"/>
            <person name="Peter M."/>
            <person name="Kohler A."/>
            <person name="Ohm R.A."/>
            <person name="Kuo A."/>
            <person name="Krutzmann J."/>
            <person name="Morin E."/>
            <person name="Arend M."/>
            <person name="Barry K.W."/>
            <person name="Binder M."/>
            <person name="Choi C."/>
            <person name="Clum A."/>
            <person name="Copeland A."/>
            <person name="Grisel N."/>
            <person name="Haridas S."/>
            <person name="Kipfer T."/>
            <person name="LaButti K."/>
            <person name="Lindquist E."/>
            <person name="Lipzen A."/>
            <person name="Maire R."/>
            <person name="Meier B."/>
            <person name="Mihaltcheva S."/>
            <person name="Molinier V."/>
            <person name="Murat C."/>
            <person name="Poggeler S."/>
            <person name="Quandt C.A."/>
            <person name="Sperisen C."/>
            <person name="Tritt A."/>
            <person name="Tisserant E."/>
            <person name="Crous P.W."/>
            <person name="Henrissat B."/>
            <person name="Nehls U."/>
            <person name="Egli S."/>
            <person name="Spatafora J.W."/>
            <person name="Grigoriev I.V."/>
            <person name="Martin F.M."/>
        </authorList>
    </citation>
    <scope>NUCLEOTIDE SEQUENCE [LARGE SCALE GENOMIC DNA]</scope>
    <source>
        <strain evidence="3 4">CBS 459.81</strain>
    </source>
</reference>
<evidence type="ECO:0000256" key="1">
    <source>
        <dbReference type="SAM" id="MobiDB-lite"/>
    </source>
</evidence>
<gene>
    <name evidence="3" type="ORF">K432DRAFT_401983</name>
</gene>
<dbReference type="Proteomes" id="UP000250266">
    <property type="component" value="Unassembled WGS sequence"/>
</dbReference>
<sequence length="856" mass="95993">MTSRTLTNVVNDQTMAFNAIMFGYGGHSLMTPHATLQQIWWTEERIDSTVTREYISSKLRPNERILLGKPLGFGDGLTDDTYMDWILQRSKRLFLTLVEIGVPDQIFGIIDDSWDDDDLPLPLEDVEKLALSYERNEDLNRRFYYTQFTYLLRLLSQGAHIDFASNEVLPLEYVNTLPPAAVLQSWSRVHLPKKPNDTLVRRKFSFGDGESFNALESEFIADIESAQSIQHEHIAPVWASYTYKGSGFTLTNFVGQHTLKSFIDQRKPAQYQKLAKRTRYTTLLGWLHCLADAVTTLHQNGFCHGAIRPSNILIDESNDVAFSDIGSLKAFQRDRKSDPIEIYNYGAPEIHNSALPFYLDPLYRPDSRARADSISSKGSSERSASSISQSQNAMKKLGRTNTNNSIAGFDFGFNKSKSTKKEAPPLPPATEKSDVFSLGCIYLDILTFLLKKKATDFVKHRSSKQKTSGSGRAVTARTDTSFHGNIDKVRSWMKTLDDIAFEMDDNAFRSIPHIMDLIHGMLSQNPGLRPDARVVRDRLFGILSNYSGMSDLHCGAHHHDVDAAPSSKSGSDAASTVASTLASLHTSNTFPINSASSQDSLRSSTATTLRGSSLTKSVLRDSTWTGTTLFDENAYNTYAPVATNEPFKIAVSPSMTLPPPPRVSMLEKFESQGIKRATPWSYHGDKPLANPKYPKVLKTAINMTHVHNALKSIYPQAPFIHKPADITDFLMYTKAWTVTVQHHHHGEEETLFPALNKVAEEAGEASGLIRTNMVQHAEIEPGLHEFEDYVNGKTCAPLSTSKRYAKSQFVNDDDTSKIQEEALADLDILYRKRFIPELQVPHSRVTFHFVRPVYVM</sequence>
<dbReference type="InterPro" id="IPR011009">
    <property type="entry name" value="Kinase-like_dom_sf"/>
</dbReference>
<accession>A0A8E2EGP1</accession>
<name>A0A8E2EGP1_9PEZI</name>
<dbReference type="InterPro" id="IPR053083">
    <property type="entry name" value="TF_kinase-domain_protein"/>
</dbReference>
<evidence type="ECO:0000259" key="2">
    <source>
        <dbReference type="PROSITE" id="PS50011"/>
    </source>
</evidence>
<dbReference type="GO" id="GO:0004672">
    <property type="term" value="F:protein kinase activity"/>
    <property type="evidence" value="ECO:0007669"/>
    <property type="project" value="InterPro"/>
</dbReference>
<dbReference type="Pfam" id="PF00069">
    <property type="entry name" value="Pkinase"/>
    <property type="match status" value="1"/>
</dbReference>
<evidence type="ECO:0000313" key="3">
    <source>
        <dbReference type="EMBL" id="OCK83456.1"/>
    </source>
</evidence>
<organism evidence="3 4">
    <name type="scientific">Lepidopterella palustris CBS 459.81</name>
    <dbReference type="NCBI Taxonomy" id="1314670"/>
    <lineage>
        <taxon>Eukaryota</taxon>
        <taxon>Fungi</taxon>
        <taxon>Dikarya</taxon>
        <taxon>Ascomycota</taxon>
        <taxon>Pezizomycotina</taxon>
        <taxon>Dothideomycetes</taxon>
        <taxon>Pleosporomycetidae</taxon>
        <taxon>Mytilinidiales</taxon>
        <taxon>Argynnaceae</taxon>
        <taxon>Lepidopterella</taxon>
    </lineage>
</organism>
<dbReference type="GO" id="GO:0005524">
    <property type="term" value="F:ATP binding"/>
    <property type="evidence" value="ECO:0007669"/>
    <property type="project" value="InterPro"/>
</dbReference>
<proteinExistence type="predicted"/>
<feature type="domain" description="Protein kinase" evidence="2">
    <location>
        <begin position="171"/>
        <end position="540"/>
    </location>
</feature>
<feature type="compositionally biased region" description="Low complexity" evidence="1">
    <location>
        <begin position="373"/>
        <end position="390"/>
    </location>
</feature>
<dbReference type="InterPro" id="IPR000719">
    <property type="entry name" value="Prot_kinase_dom"/>
</dbReference>
<dbReference type="SUPFAM" id="SSF56112">
    <property type="entry name" value="Protein kinase-like (PK-like)"/>
    <property type="match status" value="1"/>
</dbReference>
<evidence type="ECO:0000313" key="4">
    <source>
        <dbReference type="Proteomes" id="UP000250266"/>
    </source>
</evidence>
<dbReference type="AlphaFoldDB" id="A0A8E2EGP1"/>